<keyword evidence="2" id="KW-1185">Reference proteome</keyword>
<name>A0A2J6RQB3_HYAVF</name>
<reference evidence="1 2" key="1">
    <citation type="submission" date="2016-04" db="EMBL/GenBank/DDBJ databases">
        <title>A degradative enzymes factory behind the ericoid mycorrhizal symbiosis.</title>
        <authorList>
            <consortium name="DOE Joint Genome Institute"/>
            <person name="Martino E."/>
            <person name="Morin E."/>
            <person name="Grelet G."/>
            <person name="Kuo A."/>
            <person name="Kohler A."/>
            <person name="Daghino S."/>
            <person name="Barry K."/>
            <person name="Choi C."/>
            <person name="Cichocki N."/>
            <person name="Clum A."/>
            <person name="Copeland A."/>
            <person name="Hainaut M."/>
            <person name="Haridas S."/>
            <person name="Labutti K."/>
            <person name="Lindquist E."/>
            <person name="Lipzen A."/>
            <person name="Khouja H.-R."/>
            <person name="Murat C."/>
            <person name="Ohm R."/>
            <person name="Olson A."/>
            <person name="Spatafora J."/>
            <person name="Veneault-Fourrey C."/>
            <person name="Henrissat B."/>
            <person name="Grigoriev I."/>
            <person name="Martin F."/>
            <person name="Perotto S."/>
        </authorList>
    </citation>
    <scope>NUCLEOTIDE SEQUENCE [LARGE SCALE GENOMIC DNA]</scope>
    <source>
        <strain evidence="1 2">F</strain>
    </source>
</reference>
<organism evidence="1 2">
    <name type="scientific">Hyaloscypha variabilis (strain UAMH 11265 / GT02V1 / F)</name>
    <name type="common">Meliniomyces variabilis</name>
    <dbReference type="NCBI Taxonomy" id="1149755"/>
    <lineage>
        <taxon>Eukaryota</taxon>
        <taxon>Fungi</taxon>
        <taxon>Dikarya</taxon>
        <taxon>Ascomycota</taxon>
        <taxon>Pezizomycotina</taxon>
        <taxon>Leotiomycetes</taxon>
        <taxon>Helotiales</taxon>
        <taxon>Hyaloscyphaceae</taxon>
        <taxon>Hyaloscypha</taxon>
        <taxon>Hyaloscypha variabilis</taxon>
    </lineage>
</organism>
<sequence>MVLDSLSTISLAGNIVQFVDFAIKIVSKSKQILSNGAASENLALEDVTEKLLDIVSRLKKQAKVAPTSGCLTEDGQMLDYLTSNCIAAGEVLLGKLQELKIPNNARHPKWKSLRQGLKTLELGIMLALKNDMRIIQLQDNDQYARLSIQFRELSDTIGSDQAERMEKQTSAMSEHVDHQASIFTGLCKDTVAQIIEH</sequence>
<evidence type="ECO:0000313" key="1">
    <source>
        <dbReference type="EMBL" id="PMD40693.1"/>
    </source>
</evidence>
<evidence type="ECO:0008006" key="3">
    <source>
        <dbReference type="Google" id="ProtNLM"/>
    </source>
</evidence>
<gene>
    <name evidence="1" type="ORF">L207DRAFT_633670</name>
</gene>
<evidence type="ECO:0000313" key="2">
    <source>
        <dbReference type="Proteomes" id="UP000235786"/>
    </source>
</evidence>
<accession>A0A2J6RQB3</accession>
<dbReference type="EMBL" id="KZ613945">
    <property type="protein sequence ID" value="PMD40693.1"/>
    <property type="molecule type" value="Genomic_DNA"/>
</dbReference>
<proteinExistence type="predicted"/>
<protein>
    <recommendedName>
        <fullName evidence="3">Fungal N-terminal domain-containing protein</fullName>
    </recommendedName>
</protein>
<dbReference type="Proteomes" id="UP000235786">
    <property type="component" value="Unassembled WGS sequence"/>
</dbReference>
<dbReference type="OrthoDB" id="3564628at2759"/>
<dbReference type="AlphaFoldDB" id="A0A2J6RQB3"/>
<dbReference type="STRING" id="1149755.A0A2J6RQB3"/>